<gene>
    <name evidence="2" type="ORF">I7X43_07475</name>
</gene>
<comment type="caution">
    <text evidence="2">The sequence shown here is derived from an EMBL/GenBank/DDBJ whole genome shotgun (WGS) entry which is preliminary data.</text>
</comment>
<name>A0A931IZK3_9BURK</name>
<dbReference type="PROSITE" id="PS51257">
    <property type="entry name" value="PROKAR_LIPOPROTEIN"/>
    <property type="match status" value="1"/>
</dbReference>
<evidence type="ECO:0000259" key="1">
    <source>
        <dbReference type="Pfam" id="PF14086"/>
    </source>
</evidence>
<dbReference type="RefSeq" id="WP_198100281.1">
    <property type="nucleotide sequence ID" value="NZ_JAEDAL010000002.1"/>
</dbReference>
<dbReference type="AlphaFoldDB" id="A0A931IZK3"/>
<dbReference type="Pfam" id="PF14086">
    <property type="entry name" value="DUF4266"/>
    <property type="match status" value="1"/>
</dbReference>
<dbReference type="EMBL" id="JAEDAL010000002">
    <property type="protein sequence ID" value="MBH9552691.1"/>
    <property type="molecule type" value="Genomic_DNA"/>
</dbReference>
<sequence>MRTWNQIVRRTTGLVGVAILSAGCSVVPVQAWEKGHLAQRSMALEGHAQEAGLAEHIYASREGASGRAGVGASGCGCN</sequence>
<evidence type="ECO:0000313" key="2">
    <source>
        <dbReference type="EMBL" id="MBH9552691.1"/>
    </source>
</evidence>
<organism evidence="2 3">
    <name type="scientific">Inhella gelatinilytica</name>
    <dbReference type="NCBI Taxonomy" id="2795030"/>
    <lineage>
        <taxon>Bacteria</taxon>
        <taxon>Pseudomonadati</taxon>
        <taxon>Pseudomonadota</taxon>
        <taxon>Betaproteobacteria</taxon>
        <taxon>Burkholderiales</taxon>
        <taxon>Sphaerotilaceae</taxon>
        <taxon>Inhella</taxon>
    </lineage>
</organism>
<proteinExistence type="predicted"/>
<keyword evidence="3" id="KW-1185">Reference proteome</keyword>
<evidence type="ECO:0000313" key="3">
    <source>
        <dbReference type="Proteomes" id="UP000620139"/>
    </source>
</evidence>
<protein>
    <submittedName>
        <fullName evidence="2">DUF4266 domain-containing protein</fullName>
    </submittedName>
</protein>
<feature type="domain" description="DUF4266" evidence="1">
    <location>
        <begin position="29"/>
        <end position="78"/>
    </location>
</feature>
<reference evidence="2" key="1">
    <citation type="submission" date="2020-12" db="EMBL/GenBank/DDBJ databases">
        <title>The genome sequence of Inhella sp. 4Y17.</title>
        <authorList>
            <person name="Liu Y."/>
        </authorList>
    </citation>
    <scope>NUCLEOTIDE SEQUENCE</scope>
    <source>
        <strain evidence="2">4Y10</strain>
    </source>
</reference>
<dbReference type="InterPro" id="IPR025362">
    <property type="entry name" value="DUF4266"/>
</dbReference>
<accession>A0A931IZK3</accession>
<dbReference type="Proteomes" id="UP000620139">
    <property type="component" value="Unassembled WGS sequence"/>
</dbReference>